<dbReference type="InterPro" id="IPR042564">
    <property type="entry name" value="CRISPR-Cas6/Csy4_sf"/>
</dbReference>
<dbReference type="Gene3D" id="3.30.70.2540">
    <property type="entry name" value="CRISPR-associated endoribonuclease Cas6/Csy4"/>
    <property type="match status" value="1"/>
</dbReference>
<dbReference type="AlphaFoldDB" id="A0A177NU74"/>
<dbReference type="STRING" id="980561.A1359_19145"/>
<comment type="caution">
    <text evidence="1">The sequence shown here is derived from an EMBL/GenBank/DDBJ whole genome shotgun (WGS) entry which is preliminary data.</text>
</comment>
<dbReference type="NCBIfam" id="TIGR02563">
    <property type="entry name" value="cas_Csy4"/>
    <property type="match status" value="2"/>
</dbReference>
<proteinExistence type="predicted"/>
<protein>
    <submittedName>
        <fullName evidence="1">Uncharacterized protein</fullName>
    </submittedName>
</protein>
<keyword evidence="2" id="KW-1185">Reference proteome</keyword>
<dbReference type="GO" id="GO:0043571">
    <property type="term" value="P:maintenance of CRISPR repeat elements"/>
    <property type="evidence" value="ECO:0007669"/>
    <property type="project" value="InterPro"/>
</dbReference>
<dbReference type="OrthoDB" id="259831at2"/>
<dbReference type="EMBL" id="LUUI01000007">
    <property type="protein sequence ID" value="OAI21618.1"/>
    <property type="molecule type" value="Genomic_DNA"/>
</dbReference>
<evidence type="ECO:0000313" key="1">
    <source>
        <dbReference type="EMBL" id="OAI21618.1"/>
    </source>
</evidence>
<dbReference type="CDD" id="cd09739">
    <property type="entry name" value="Cas6_I-F"/>
    <property type="match status" value="1"/>
</dbReference>
<name>A0A177NU74_9GAMM</name>
<dbReference type="RefSeq" id="WP_066976333.1">
    <property type="nucleotide sequence ID" value="NZ_LUUI01000007.1"/>
</dbReference>
<accession>A0A177NU74</accession>
<dbReference type="GO" id="GO:0004519">
    <property type="term" value="F:endonuclease activity"/>
    <property type="evidence" value="ECO:0007669"/>
    <property type="project" value="InterPro"/>
</dbReference>
<dbReference type="Pfam" id="PF09618">
    <property type="entry name" value="Cas_Csy4"/>
    <property type="match status" value="1"/>
</dbReference>
<gene>
    <name evidence="1" type="ORF">A1359_19145</name>
</gene>
<reference evidence="1 2" key="1">
    <citation type="submission" date="2016-03" db="EMBL/GenBank/DDBJ databases">
        <authorList>
            <person name="Ploux O."/>
        </authorList>
    </citation>
    <scope>NUCLEOTIDE SEQUENCE [LARGE SCALE GENOMIC DNA]</scope>
    <source>
        <strain evidence="1 2">R-45370</strain>
    </source>
</reference>
<organism evidence="1 2">
    <name type="scientific">Methylomonas lenta</name>
    <dbReference type="NCBI Taxonomy" id="980561"/>
    <lineage>
        <taxon>Bacteria</taxon>
        <taxon>Pseudomonadati</taxon>
        <taxon>Pseudomonadota</taxon>
        <taxon>Gammaproteobacteria</taxon>
        <taxon>Methylococcales</taxon>
        <taxon>Methylococcaceae</taxon>
        <taxon>Methylomonas</taxon>
    </lineage>
</organism>
<sequence>MKYYQEIALLPQEEINIHFLWSKVFQQLHLGLVEMQDAQKRVPIGVSFPEYVASEKYSVLGGKCRLFAQDEATLTRFDVNKWLARLSDYVHCTSIRPVPDKISDYAIYQRQQPKTSPARLARRYAKRHNMDFETALHDTINLADKATPNTTYQQTFRYCDMPSKAISTPFIRLKSLSSGQDFCLWIKKSAASEPVVADFSSYGLSASATVPEF</sequence>
<dbReference type="InterPro" id="IPR013396">
    <property type="entry name" value="CRISPR-assoc_prot_Csy4"/>
</dbReference>
<dbReference type="Proteomes" id="UP000078476">
    <property type="component" value="Unassembled WGS sequence"/>
</dbReference>
<evidence type="ECO:0000313" key="2">
    <source>
        <dbReference type="Proteomes" id="UP000078476"/>
    </source>
</evidence>